<keyword evidence="3" id="KW-0731">Sigma factor</keyword>
<dbReference type="PANTHER" id="PTHR43133:SF51">
    <property type="entry name" value="RNA POLYMERASE SIGMA FACTOR"/>
    <property type="match status" value="1"/>
</dbReference>
<dbReference type="Proteomes" id="UP000474676">
    <property type="component" value="Unassembled WGS sequence"/>
</dbReference>
<proteinExistence type="inferred from homology"/>
<dbReference type="InterPro" id="IPR039425">
    <property type="entry name" value="RNA_pol_sigma-70-like"/>
</dbReference>
<dbReference type="SUPFAM" id="SSF88659">
    <property type="entry name" value="Sigma3 and sigma4 domains of RNA polymerase sigma factors"/>
    <property type="match status" value="1"/>
</dbReference>
<evidence type="ECO:0000313" key="8">
    <source>
        <dbReference type="Proteomes" id="UP000474676"/>
    </source>
</evidence>
<evidence type="ECO:0000256" key="1">
    <source>
        <dbReference type="ARBA" id="ARBA00010641"/>
    </source>
</evidence>
<feature type="domain" description="RNA polymerase sigma-70 region 2" evidence="5">
    <location>
        <begin position="21"/>
        <end position="89"/>
    </location>
</feature>
<dbReference type="AlphaFoldDB" id="A0A6L5Y657"/>
<dbReference type="Pfam" id="PF08281">
    <property type="entry name" value="Sigma70_r4_2"/>
    <property type="match status" value="1"/>
</dbReference>
<dbReference type="NCBIfam" id="TIGR02937">
    <property type="entry name" value="sigma70-ECF"/>
    <property type="match status" value="1"/>
</dbReference>
<dbReference type="PANTHER" id="PTHR43133">
    <property type="entry name" value="RNA POLYMERASE ECF-TYPE SIGMA FACTO"/>
    <property type="match status" value="1"/>
</dbReference>
<keyword evidence="4" id="KW-0804">Transcription</keyword>
<comment type="similarity">
    <text evidence="1">Belongs to the sigma-70 factor family. ECF subfamily.</text>
</comment>
<evidence type="ECO:0000259" key="6">
    <source>
        <dbReference type="Pfam" id="PF08281"/>
    </source>
</evidence>
<dbReference type="InterPro" id="IPR036388">
    <property type="entry name" value="WH-like_DNA-bd_sf"/>
</dbReference>
<dbReference type="RefSeq" id="WP_083628089.1">
    <property type="nucleotide sequence ID" value="NZ_JAXDTB010000031.1"/>
</dbReference>
<dbReference type="Pfam" id="PF04542">
    <property type="entry name" value="Sigma70_r2"/>
    <property type="match status" value="1"/>
</dbReference>
<gene>
    <name evidence="7" type="ORF">FYJ64_08235</name>
</gene>
<dbReference type="GeneID" id="303115314"/>
<sequence length="174" mass="20330">MLAIFLQIVDTPEEQTKFEKLYHRYKNLLFYVAYNALEDYEDAEDAVNETFFRVAKNFSKIGEIECHETRNFLVIIIKNISIDLLRKRKAFTGELNEEQPVRGYAGTDENTPEKLRDVVDVLKEMPAKYRDVLWLNAVAGYRAVEIAAFLGVSPETIRKRLHRGREMLKKRLGE</sequence>
<keyword evidence="2" id="KW-0805">Transcription regulation</keyword>
<evidence type="ECO:0000256" key="3">
    <source>
        <dbReference type="ARBA" id="ARBA00023082"/>
    </source>
</evidence>
<dbReference type="GO" id="GO:0016987">
    <property type="term" value="F:sigma factor activity"/>
    <property type="evidence" value="ECO:0007669"/>
    <property type="project" value="UniProtKB-KW"/>
</dbReference>
<dbReference type="CDD" id="cd06171">
    <property type="entry name" value="Sigma70_r4"/>
    <property type="match status" value="1"/>
</dbReference>
<accession>A0A6L5Y657</accession>
<dbReference type="GO" id="GO:0003677">
    <property type="term" value="F:DNA binding"/>
    <property type="evidence" value="ECO:0007669"/>
    <property type="project" value="InterPro"/>
</dbReference>
<organism evidence="7 8">
    <name type="scientific">Hornefia butyriciproducens</name>
    <dbReference type="NCBI Taxonomy" id="2652293"/>
    <lineage>
        <taxon>Bacteria</taxon>
        <taxon>Bacillati</taxon>
        <taxon>Bacillota</taxon>
        <taxon>Clostridia</taxon>
        <taxon>Peptostreptococcales</taxon>
        <taxon>Anaerovoracaceae</taxon>
        <taxon>Hornefia</taxon>
    </lineage>
</organism>
<evidence type="ECO:0000313" key="7">
    <source>
        <dbReference type="EMBL" id="MST52294.1"/>
    </source>
</evidence>
<dbReference type="SUPFAM" id="SSF88946">
    <property type="entry name" value="Sigma2 domain of RNA polymerase sigma factors"/>
    <property type="match status" value="1"/>
</dbReference>
<dbReference type="InterPro" id="IPR013324">
    <property type="entry name" value="RNA_pol_sigma_r3/r4-like"/>
</dbReference>
<reference evidence="7 8" key="1">
    <citation type="submission" date="2019-08" db="EMBL/GenBank/DDBJ databases">
        <title>In-depth cultivation of the pig gut microbiome towards novel bacterial diversity and tailored functional studies.</title>
        <authorList>
            <person name="Wylensek D."/>
            <person name="Hitch T.C.A."/>
            <person name="Clavel T."/>
        </authorList>
    </citation>
    <scope>NUCLEOTIDE SEQUENCE [LARGE SCALE GENOMIC DNA]</scope>
    <source>
        <strain evidence="7 8">WCA-MUC-591-APC-3H</strain>
    </source>
</reference>
<protein>
    <submittedName>
        <fullName evidence="7">Sigma-70 family RNA polymerase sigma factor</fullName>
    </submittedName>
</protein>
<name>A0A6L5Y657_9FIRM</name>
<dbReference type="Gene3D" id="1.10.10.10">
    <property type="entry name" value="Winged helix-like DNA-binding domain superfamily/Winged helix DNA-binding domain"/>
    <property type="match status" value="1"/>
</dbReference>
<evidence type="ECO:0000256" key="4">
    <source>
        <dbReference type="ARBA" id="ARBA00023163"/>
    </source>
</evidence>
<feature type="domain" description="RNA polymerase sigma factor 70 region 4 type 2" evidence="6">
    <location>
        <begin position="117"/>
        <end position="168"/>
    </location>
</feature>
<dbReference type="EMBL" id="VUMZ01000007">
    <property type="protein sequence ID" value="MST52294.1"/>
    <property type="molecule type" value="Genomic_DNA"/>
</dbReference>
<comment type="caution">
    <text evidence="7">The sequence shown here is derived from an EMBL/GenBank/DDBJ whole genome shotgun (WGS) entry which is preliminary data.</text>
</comment>
<dbReference type="GO" id="GO:0006352">
    <property type="term" value="P:DNA-templated transcription initiation"/>
    <property type="evidence" value="ECO:0007669"/>
    <property type="project" value="InterPro"/>
</dbReference>
<dbReference type="InterPro" id="IPR014284">
    <property type="entry name" value="RNA_pol_sigma-70_dom"/>
</dbReference>
<evidence type="ECO:0000256" key="2">
    <source>
        <dbReference type="ARBA" id="ARBA00023015"/>
    </source>
</evidence>
<keyword evidence="8" id="KW-1185">Reference proteome</keyword>
<dbReference type="InterPro" id="IPR013325">
    <property type="entry name" value="RNA_pol_sigma_r2"/>
</dbReference>
<dbReference type="InterPro" id="IPR013249">
    <property type="entry name" value="RNA_pol_sigma70_r4_t2"/>
</dbReference>
<dbReference type="Gene3D" id="1.10.1740.10">
    <property type="match status" value="1"/>
</dbReference>
<evidence type="ECO:0000259" key="5">
    <source>
        <dbReference type="Pfam" id="PF04542"/>
    </source>
</evidence>
<dbReference type="InterPro" id="IPR007627">
    <property type="entry name" value="RNA_pol_sigma70_r2"/>
</dbReference>